<keyword evidence="3" id="KW-1185">Reference proteome</keyword>
<dbReference type="PROSITE" id="PS51257">
    <property type="entry name" value="PROKAR_LIPOPROTEIN"/>
    <property type="match status" value="1"/>
</dbReference>
<organism evidence="2 3">
    <name type="scientific">Algoriphagus jejuensis</name>
    <dbReference type="NCBI Taxonomy" id="419934"/>
    <lineage>
        <taxon>Bacteria</taxon>
        <taxon>Pseudomonadati</taxon>
        <taxon>Bacteroidota</taxon>
        <taxon>Cytophagia</taxon>
        <taxon>Cytophagales</taxon>
        <taxon>Cyclobacteriaceae</taxon>
        <taxon>Algoriphagus</taxon>
    </lineage>
</organism>
<accession>A0ABN1MWT1</accession>
<evidence type="ECO:0000313" key="2">
    <source>
        <dbReference type="EMBL" id="GAA0877482.1"/>
    </source>
</evidence>
<keyword evidence="1" id="KW-0732">Signal</keyword>
<evidence type="ECO:0000313" key="3">
    <source>
        <dbReference type="Proteomes" id="UP001500469"/>
    </source>
</evidence>
<proteinExistence type="predicted"/>
<protein>
    <submittedName>
        <fullName evidence="2">Uncharacterized protein</fullName>
    </submittedName>
</protein>
<feature type="chain" id="PRO_5045941137" evidence="1">
    <location>
        <begin position="25"/>
        <end position="67"/>
    </location>
</feature>
<name>A0ABN1MWT1_9BACT</name>
<reference evidence="2 3" key="1">
    <citation type="journal article" date="2019" name="Int. J. Syst. Evol. Microbiol.">
        <title>The Global Catalogue of Microorganisms (GCM) 10K type strain sequencing project: providing services to taxonomists for standard genome sequencing and annotation.</title>
        <authorList>
            <consortium name="The Broad Institute Genomics Platform"/>
            <consortium name="The Broad Institute Genome Sequencing Center for Infectious Disease"/>
            <person name="Wu L."/>
            <person name="Ma J."/>
        </authorList>
    </citation>
    <scope>NUCLEOTIDE SEQUENCE [LARGE SCALE GENOMIC DNA]</scope>
    <source>
        <strain evidence="2 3">JCM 16112</strain>
    </source>
</reference>
<gene>
    <name evidence="2" type="ORF">GCM10009119_04500</name>
</gene>
<dbReference type="RefSeq" id="WP_343848178.1">
    <property type="nucleotide sequence ID" value="NZ_BAAAFI010000002.1"/>
</dbReference>
<sequence length="67" mass="7191">MISKTFKSVSVMVFALAFTVATLASCGAKKEEAVEEEVIEEVVPTIEEIPADTTMMDTTAMDTTTSL</sequence>
<feature type="signal peptide" evidence="1">
    <location>
        <begin position="1"/>
        <end position="24"/>
    </location>
</feature>
<dbReference type="EMBL" id="BAAAFI010000002">
    <property type="protein sequence ID" value="GAA0877482.1"/>
    <property type="molecule type" value="Genomic_DNA"/>
</dbReference>
<evidence type="ECO:0000256" key="1">
    <source>
        <dbReference type="SAM" id="SignalP"/>
    </source>
</evidence>
<dbReference type="Proteomes" id="UP001500469">
    <property type="component" value="Unassembled WGS sequence"/>
</dbReference>
<comment type="caution">
    <text evidence="2">The sequence shown here is derived from an EMBL/GenBank/DDBJ whole genome shotgun (WGS) entry which is preliminary data.</text>
</comment>